<dbReference type="PANTHER" id="PTHR35182">
    <property type="entry name" value="PROTEIN CBG13762"/>
    <property type="match status" value="1"/>
</dbReference>
<feature type="chain" id="PRO_5040399383" evidence="1">
    <location>
        <begin position="18"/>
        <end position="209"/>
    </location>
</feature>
<feature type="signal peptide" evidence="1">
    <location>
        <begin position="1"/>
        <end position="17"/>
    </location>
</feature>
<dbReference type="EMBL" id="CANHGI010000005">
    <property type="protein sequence ID" value="CAI5453078.1"/>
    <property type="molecule type" value="Genomic_DNA"/>
</dbReference>
<evidence type="ECO:0000313" key="3">
    <source>
        <dbReference type="Proteomes" id="UP001152747"/>
    </source>
</evidence>
<name>A0A9P1IVN3_9PELO</name>
<comment type="caution">
    <text evidence="2">The sequence shown here is derived from an EMBL/GenBank/DDBJ whole genome shotgun (WGS) entry which is preliminary data.</text>
</comment>
<evidence type="ECO:0000256" key="1">
    <source>
        <dbReference type="SAM" id="SignalP"/>
    </source>
</evidence>
<sequence>MMKVALVFAMMISVSMAYLLFMEGGDMSLYIGNATNLRRSLSGKPVQVFRVCNGKNSKTCGYWENTKTKKKVANAPKTAKKDKVYLVLKNITAADSGDYFNKQTGYDQSITGGDNAKIYIGNSTNLKRSVGTDKPLQVYRVCNGTNKKTCGYWENTKSKKKVAKAPVTVKKDKTYLVLRNITEGDSGNYFNDKFYYSVYVYGKISHFKK</sequence>
<organism evidence="2 3">
    <name type="scientific">Caenorhabditis angaria</name>
    <dbReference type="NCBI Taxonomy" id="860376"/>
    <lineage>
        <taxon>Eukaryota</taxon>
        <taxon>Metazoa</taxon>
        <taxon>Ecdysozoa</taxon>
        <taxon>Nematoda</taxon>
        <taxon>Chromadorea</taxon>
        <taxon>Rhabditida</taxon>
        <taxon>Rhabditina</taxon>
        <taxon>Rhabditomorpha</taxon>
        <taxon>Rhabditoidea</taxon>
        <taxon>Rhabditidae</taxon>
        <taxon>Peloderinae</taxon>
        <taxon>Caenorhabditis</taxon>
    </lineage>
</organism>
<protein>
    <submittedName>
        <fullName evidence="2">Uncharacterized protein</fullName>
    </submittedName>
</protein>
<reference evidence="2" key="1">
    <citation type="submission" date="2022-11" db="EMBL/GenBank/DDBJ databases">
        <authorList>
            <person name="Kikuchi T."/>
        </authorList>
    </citation>
    <scope>NUCLEOTIDE SEQUENCE</scope>
    <source>
        <strain evidence="2">PS1010</strain>
    </source>
</reference>
<accession>A0A9P1IVN3</accession>
<keyword evidence="1" id="KW-0732">Signal</keyword>
<gene>
    <name evidence="2" type="ORF">CAMP_LOCUS15715</name>
</gene>
<dbReference type="OrthoDB" id="5781203at2759"/>
<proteinExistence type="predicted"/>
<evidence type="ECO:0000313" key="2">
    <source>
        <dbReference type="EMBL" id="CAI5453078.1"/>
    </source>
</evidence>
<dbReference type="AlphaFoldDB" id="A0A9P1IVN3"/>
<keyword evidence="3" id="KW-1185">Reference proteome</keyword>
<dbReference type="PANTHER" id="PTHR35182:SF1">
    <property type="entry name" value="COLD-SHOCK PROTEIN-RELATED"/>
    <property type="match status" value="1"/>
</dbReference>
<dbReference type="Proteomes" id="UP001152747">
    <property type="component" value="Unassembled WGS sequence"/>
</dbReference>